<keyword evidence="2" id="KW-0732">Signal</keyword>
<feature type="signal peptide" evidence="2">
    <location>
        <begin position="1"/>
        <end position="22"/>
    </location>
</feature>
<evidence type="ECO:0000256" key="1">
    <source>
        <dbReference type="SAM" id="Phobius"/>
    </source>
</evidence>
<proteinExistence type="predicted"/>
<feature type="transmembrane region" description="Helical" evidence="1">
    <location>
        <begin position="558"/>
        <end position="583"/>
    </location>
</feature>
<reference evidence="3" key="1">
    <citation type="submission" date="2021-03" db="EMBL/GenBank/DDBJ databases">
        <title>Chromosome level genome of the anhydrobiotic midge Polypedilum vanderplanki.</title>
        <authorList>
            <person name="Yoshida Y."/>
            <person name="Kikawada T."/>
            <person name="Gusev O."/>
        </authorList>
    </citation>
    <scope>NUCLEOTIDE SEQUENCE</scope>
    <source>
        <strain evidence="3">NIAS01</strain>
        <tissue evidence="3">Whole body or cell culture</tissue>
    </source>
</reference>
<feature type="chain" id="PRO_5039909312" description="Ionotropic receptor" evidence="2">
    <location>
        <begin position="23"/>
        <end position="644"/>
    </location>
</feature>
<evidence type="ECO:0000313" key="3">
    <source>
        <dbReference type="EMBL" id="KAG5668435.1"/>
    </source>
</evidence>
<keyword evidence="1" id="KW-1133">Transmembrane helix</keyword>
<keyword evidence="1" id="KW-0812">Transmembrane</keyword>
<name>A0A9J6BG16_POLVA</name>
<keyword evidence="4" id="KW-1185">Reference proteome</keyword>
<sequence>MKHLKIFSLLFILISISCQIDSFQNFSLIKDSKLSKFLCRIIFDLKRKNSNAKFVAIGTTMENYFEKNLMDEISYCLSKSEMAKVNFDFKEKFVDEIKAKSADLVILITDKINELTLKGFIKNGKKLSPTFNFMSKFLIVTTNSKNTDSLASTMTACHILNFGIVYEDIDDEPTAFTTNHFFNTTTTHKKIKREEIIDRIYPDKLKDLNYYNYKVILSSLMAHIDETTGEIFSKYLYFFQEISKIQNAKINLTVWHSTDFNLGLREVEKIRVKQGFDILFYKFPQNYKNHDSRLNIYEQNGICFIIPITRMKYGNLKIFLTIFNESRLTFVMISSFIVIWLLYKKRGAKNSTTEIALFLWATAFDQTLKLRKNRLVLNIMLQLFVFAMIFRNFVLNADFTSNITVFTTSKRYKTFSELIESKEKFIAGGFVDHSLENTDDYRKLKAEDRIKIVRYIKNFDRIIISQCMYIQIYGKMNNWAPDSYYVLPEKISFYYSQFEVGILNPFKEMFQKYIDMSFESGLMQIWSEFYRLKKLEIKRKYLEKIDENFLTWKEIRAIYLNVFGFGFTLATFAFICEISYFYIFRHWLAKVLNILKRKCLKKKKRKTLKMKRINLGKKKTRNPMKLNVKRIKVHPVNNKLDYLE</sequence>
<feature type="transmembrane region" description="Helical" evidence="1">
    <location>
        <begin position="326"/>
        <end position="343"/>
    </location>
</feature>
<keyword evidence="1" id="KW-0472">Membrane</keyword>
<dbReference type="EMBL" id="JADBJN010000004">
    <property type="protein sequence ID" value="KAG5668435.1"/>
    <property type="molecule type" value="Genomic_DNA"/>
</dbReference>
<organism evidence="3 4">
    <name type="scientific">Polypedilum vanderplanki</name>
    <name type="common">Sleeping chironomid midge</name>
    <dbReference type="NCBI Taxonomy" id="319348"/>
    <lineage>
        <taxon>Eukaryota</taxon>
        <taxon>Metazoa</taxon>
        <taxon>Ecdysozoa</taxon>
        <taxon>Arthropoda</taxon>
        <taxon>Hexapoda</taxon>
        <taxon>Insecta</taxon>
        <taxon>Pterygota</taxon>
        <taxon>Neoptera</taxon>
        <taxon>Endopterygota</taxon>
        <taxon>Diptera</taxon>
        <taxon>Nematocera</taxon>
        <taxon>Chironomoidea</taxon>
        <taxon>Chironomidae</taxon>
        <taxon>Chironominae</taxon>
        <taxon>Polypedilum</taxon>
        <taxon>Polypedilum</taxon>
    </lineage>
</organism>
<protein>
    <recommendedName>
        <fullName evidence="5">Ionotropic receptor</fullName>
    </recommendedName>
</protein>
<feature type="transmembrane region" description="Helical" evidence="1">
    <location>
        <begin position="375"/>
        <end position="394"/>
    </location>
</feature>
<comment type="caution">
    <text evidence="3">The sequence shown here is derived from an EMBL/GenBank/DDBJ whole genome shotgun (WGS) entry which is preliminary data.</text>
</comment>
<gene>
    <name evidence="3" type="ORF">PVAND_016375</name>
</gene>
<evidence type="ECO:0008006" key="5">
    <source>
        <dbReference type="Google" id="ProtNLM"/>
    </source>
</evidence>
<dbReference type="OrthoDB" id="330671at2759"/>
<dbReference type="PROSITE" id="PS51257">
    <property type="entry name" value="PROKAR_LIPOPROTEIN"/>
    <property type="match status" value="1"/>
</dbReference>
<evidence type="ECO:0000256" key="2">
    <source>
        <dbReference type="SAM" id="SignalP"/>
    </source>
</evidence>
<evidence type="ECO:0000313" key="4">
    <source>
        <dbReference type="Proteomes" id="UP001107558"/>
    </source>
</evidence>
<accession>A0A9J6BG16</accession>
<dbReference type="AlphaFoldDB" id="A0A9J6BG16"/>
<dbReference type="Proteomes" id="UP001107558">
    <property type="component" value="Chromosome 4"/>
</dbReference>